<organism evidence="3 4">
    <name type="scientific">Tsukamurella soli</name>
    <dbReference type="NCBI Taxonomy" id="644556"/>
    <lineage>
        <taxon>Bacteria</taxon>
        <taxon>Bacillati</taxon>
        <taxon>Actinomycetota</taxon>
        <taxon>Actinomycetes</taxon>
        <taxon>Mycobacteriales</taxon>
        <taxon>Tsukamurellaceae</taxon>
        <taxon>Tsukamurella</taxon>
    </lineage>
</organism>
<comment type="caution">
    <text evidence="3">The sequence shown here is derived from an EMBL/GenBank/DDBJ whole genome shotgun (WGS) entry which is preliminary data.</text>
</comment>
<evidence type="ECO:0000256" key="1">
    <source>
        <dbReference type="SAM" id="MobiDB-lite"/>
    </source>
</evidence>
<accession>A0ABP8JE26</accession>
<sequence>MSGAWHFVFKLQAGDWSAIAAWGTLVVAVAAATFAYFQVREARRTRDEQAQPNVVAYMEPTKGHWGFFDLVIKNFGTTPAYSVSVSFDQLLERVPFPDEKKIFENAALTYPVAIPFLAPGQEWRTVWDSINRRERADEARRERNLPALEYEYRGSIEYRSAGRKAPLESASILNWEQFRSAMTVETKTVHDIADSLDRRLKDINDQVAALHKSVSAFSDEKTGVWVYSGDADELRAYHADLAARARDSHEALMRVVGQLLPQESTRRTNSSVTEDSTPSGSVAEQEPPSDD</sequence>
<name>A0ABP8JE26_9ACTN</name>
<feature type="compositionally biased region" description="Polar residues" evidence="1">
    <location>
        <begin position="261"/>
        <end position="282"/>
    </location>
</feature>
<feature type="region of interest" description="Disordered" evidence="1">
    <location>
        <begin position="258"/>
        <end position="291"/>
    </location>
</feature>
<keyword evidence="2" id="KW-0812">Transmembrane</keyword>
<proteinExistence type="predicted"/>
<dbReference type="Proteomes" id="UP001500635">
    <property type="component" value="Unassembled WGS sequence"/>
</dbReference>
<dbReference type="EMBL" id="BAABFR010000018">
    <property type="protein sequence ID" value="GAA4389325.1"/>
    <property type="molecule type" value="Genomic_DNA"/>
</dbReference>
<keyword evidence="4" id="KW-1185">Reference proteome</keyword>
<keyword evidence="2" id="KW-0472">Membrane</keyword>
<evidence type="ECO:0000313" key="4">
    <source>
        <dbReference type="Proteomes" id="UP001500635"/>
    </source>
</evidence>
<reference evidence="4" key="1">
    <citation type="journal article" date="2019" name="Int. J. Syst. Evol. Microbiol.">
        <title>The Global Catalogue of Microorganisms (GCM) 10K type strain sequencing project: providing services to taxonomists for standard genome sequencing and annotation.</title>
        <authorList>
            <consortium name="The Broad Institute Genomics Platform"/>
            <consortium name="The Broad Institute Genome Sequencing Center for Infectious Disease"/>
            <person name="Wu L."/>
            <person name="Ma J."/>
        </authorList>
    </citation>
    <scope>NUCLEOTIDE SEQUENCE [LARGE SCALE GENOMIC DNA]</scope>
    <source>
        <strain evidence="4">JCM 17688</strain>
    </source>
</reference>
<dbReference type="RefSeq" id="WP_344993400.1">
    <property type="nucleotide sequence ID" value="NZ_BAABFR010000018.1"/>
</dbReference>
<keyword evidence="2" id="KW-1133">Transmembrane helix</keyword>
<evidence type="ECO:0000313" key="3">
    <source>
        <dbReference type="EMBL" id="GAA4389325.1"/>
    </source>
</evidence>
<gene>
    <name evidence="3" type="ORF">GCM10023147_15900</name>
</gene>
<evidence type="ECO:0000256" key="2">
    <source>
        <dbReference type="SAM" id="Phobius"/>
    </source>
</evidence>
<protein>
    <submittedName>
        <fullName evidence="3">Uncharacterized protein</fullName>
    </submittedName>
</protein>
<feature type="transmembrane region" description="Helical" evidence="2">
    <location>
        <begin position="16"/>
        <end position="37"/>
    </location>
</feature>